<accession>A0A6V7LN95</accession>
<gene>
    <name evidence="2" type="ORF">BBRV_LOCUS111194</name>
</gene>
<proteinExistence type="predicted"/>
<sequence length="76" mass="8793">MNRGGCNIKPPQLKPRGNRPPLQGNDWTNGSGTVEFKPRAFQPELFTLAFFFLFPPHFTINHIQLPLTQWTRPFEV</sequence>
<name>A0A6V7LN95_9HYME</name>
<dbReference type="EMBL" id="CADCXW020000344">
    <property type="protein sequence ID" value="CAD1577722.1"/>
    <property type="molecule type" value="Genomic_DNA"/>
</dbReference>
<reference evidence="2" key="1">
    <citation type="submission" date="2020-07" db="EMBL/GenBank/DDBJ databases">
        <authorList>
            <person name="Ferguson B K."/>
        </authorList>
    </citation>
    <scope>NUCLEOTIDE SEQUENCE</scope>
    <source>
        <strain evidence="2">L06</strain>
    </source>
</reference>
<organism evidence="2">
    <name type="scientific">Bracon brevicornis</name>
    <dbReference type="NCBI Taxonomy" id="1563983"/>
    <lineage>
        <taxon>Eukaryota</taxon>
        <taxon>Metazoa</taxon>
        <taxon>Ecdysozoa</taxon>
        <taxon>Arthropoda</taxon>
        <taxon>Hexapoda</taxon>
        <taxon>Insecta</taxon>
        <taxon>Pterygota</taxon>
        <taxon>Neoptera</taxon>
        <taxon>Endopterygota</taxon>
        <taxon>Hymenoptera</taxon>
        <taxon>Apocrita</taxon>
        <taxon>Ichneumonoidea</taxon>
        <taxon>Braconidae</taxon>
        <taxon>Braconinae</taxon>
        <taxon>Bracon</taxon>
    </lineage>
</organism>
<dbReference type="AlphaFoldDB" id="A0A6V7LN95"/>
<evidence type="ECO:0000313" key="2">
    <source>
        <dbReference type="EMBL" id="CAD1577722.1"/>
    </source>
</evidence>
<evidence type="ECO:0000256" key="1">
    <source>
        <dbReference type="SAM" id="MobiDB-lite"/>
    </source>
</evidence>
<feature type="region of interest" description="Disordered" evidence="1">
    <location>
        <begin position="1"/>
        <end position="31"/>
    </location>
</feature>
<protein>
    <submittedName>
        <fullName evidence="2">Uncharacterized protein</fullName>
    </submittedName>
</protein>